<dbReference type="AlphaFoldDB" id="A0A455VQ51"/>
<proteinExistence type="predicted"/>
<organism evidence="1 2">
    <name type="scientific">Serratia symbiotica</name>
    <dbReference type="NCBI Taxonomy" id="138074"/>
    <lineage>
        <taxon>Bacteria</taxon>
        <taxon>Pseudomonadati</taxon>
        <taxon>Pseudomonadota</taxon>
        <taxon>Gammaproteobacteria</taxon>
        <taxon>Enterobacterales</taxon>
        <taxon>Yersiniaceae</taxon>
        <taxon>Serratia</taxon>
    </lineage>
</organism>
<accession>A0A455VQ51</accession>
<evidence type="ECO:0000313" key="2">
    <source>
        <dbReference type="Proteomes" id="UP000324392"/>
    </source>
</evidence>
<name>A0A455VQ51_9GAMM</name>
<gene>
    <name evidence="1" type="ORF">SSYIS1_16130</name>
</gene>
<evidence type="ECO:0000313" key="1">
    <source>
        <dbReference type="EMBL" id="BBI92085.1"/>
    </source>
</evidence>
<protein>
    <submittedName>
        <fullName evidence="1">Uncharacterized protein</fullName>
    </submittedName>
</protein>
<sequence>MNNLAKIIQSIHQMQEASVLNDYAYQQTIIPQSDAQLLAHFSLALFDKEHRKCKWSEDAEDYFWVSSCGLQWQFMDDGPKENDMTYCPKCGGRLIVNNTPLADI</sequence>
<dbReference type="Proteomes" id="UP000324392">
    <property type="component" value="Chromosome"/>
</dbReference>
<reference evidence="1 2" key="1">
    <citation type="submission" date="2019-03" db="EMBL/GenBank/DDBJ databases">
        <title>The genome sequence of Candidatus Serratia symbiotica strain IS.</title>
        <authorList>
            <person name="Nikoh N."/>
            <person name="Koga R."/>
            <person name="Oshima K."/>
            <person name="Hattori M."/>
            <person name="Fukatsu T."/>
        </authorList>
    </citation>
    <scope>NUCLEOTIDE SEQUENCE [LARGE SCALE GENOMIC DNA]</scope>
    <source>
        <strain evidence="1 2">IS</strain>
    </source>
</reference>
<dbReference type="RefSeq" id="WP_006709681.1">
    <property type="nucleotide sequence ID" value="NZ_AP019531.1"/>
</dbReference>
<dbReference type="EMBL" id="AP019531">
    <property type="protein sequence ID" value="BBI92085.1"/>
    <property type="molecule type" value="Genomic_DNA"/>
</dbReference>